<evidence type="ECO:0000259" key="10">
    <source>
        <dbReference type="Pfam" id="PF05649"/>
    </source>
</evidence>
<evidence type="ECO:0000256" key="5">
    <source>
        <dbReference type="ARBA" id="ARBA00022723"/>
    </source>
</evidence>
<reference evidence="11 12" key="1">
    <citation type="submission" date="2014-07" db="EMBL/GenBank/DDBJ databases">
        <title>Genomic and transcriptomic analysis on Apis cerana provide comprehensive insights into honey bee biology.</title>
        <authorList>
            <person name="Diao Q."/>
            <person name="Sun L."/>
            <person name="Zheng H."/>
            <person name="Zheng H."/>
            <person name="Xu S."/>
            <person name="Wang S."/>
            <person name="Zeng Z."/>
            <person name="Hu F."/>
            <person name="Su S."/>
            <person name="Wu J."/>
        </authorList>
    </citation>
    <scope>NUCLEOTIDE SEQUENCE [LARGE SCALE GENOMIC DNA]</scope>
    <source>
        <tissue evidence="11">Pupae without intestine</tissue>
    </source>
</reference>
<dbReference type="GO" id="GO:0016485">
    <property type="term" value="P:protein processing"/>
    <property type="evidence" value="ECO:0007669"/>
    <property type="project" value="TreeGrafter"/>
</dbReference>
<dbReference type="InterPro" id="IPR000718">
    <property type="entry name" value="Peptidase_M13"/>
</dbReference>
<evidence type="ECO:0000256" key="2">
    <source>
        <dbReference type="ARBA" id="ARBA00004401"/>
    </source>
</evidence>
<dbReference type="InterPro" id="IPR024079">
    <property type="entry name" value="MetalloPept_cat_dom_sf"/>
</dbReference>
<evidence type="ECO:0000256" key="8">
    <source>
        <dbReference type="ARBA" id="ARBA00023049"/>
    </source>
</evidence>
<proteinExistence type="inferred from homology"/>
<dbReference type="InterPro" id="IPR042089">
    <property type="entry name" value="Peptidase_M13_dom_2"/>
</dbReference>
<dbReference type="EMBL" id="KZ288193">
    <property type="protein sequence ID" value="PBC34126.1"/>
    <property type="molecule type" value="Genomic_DNA"/>
</dbReference>
<keyword evidence="8" id="KW-0482">Metalloprotease</keyword>
<dbReference type="AlphaFoldDB" id="A0A2A3ESD8"/>
<dbReference type="Pfam" id="PF05649">
    <property type="entry name" value="Peptidase_M13_N"/>
    <property type="match status" value="1"/>
</dbReference>
<gene>
    <name evidence="11" type="ORF">APICC_07595</name>
</gene>
<keyword evidence="7" id="KW-0862">Zinc</keyword>
<organism evidence="11 12">
    <name type="scientific">Apis cerana cerana</name>
    <name type="common">Oriental honeybee</name>
    <dbReference type="NCBI Taxonomy" id="94128"/>
    <lineage>
        <taxon>Eukaryota</taxon>
        <taxon>Metazoa</taxon>
        <taxon>Ecdysozoa</taxon>
        <taxon>Arthropoda</taxon>
        <taxon>Hexapoda</taxon>
        <taxon>Insecta</taxon>
        <taxon>Pterygota</taxon>
        <taxon>Neoptera</taxon>
        <taxon>Endopterygota</taxon>
        <taxon>Hymenoptera</taxon>
        <taxon>Apocrita</taxon>
        <taxon>Aculeata</taxon>
        <taxon>Apoidea</taxon>
        <taxon>Anthophila</taxon>
        <taxon>Apidae</taxon>
        <taxon>Apis</taxon>
    </lineage>
</organism>
<dbReference type="Gene3D" id="1.10.1380.10">
    <property type="entry name" value="Neutral endopeptidase , domain2"/>
    <property type="match status" value="1"/>
</dbReference>
<dbReference type="PANTHER" id="PTHR11733:SF133">
    <property type="entry name" value="PHOSPHATE-REGULATING NEUTRAL ENDOPEPTIDASE PHEX"/>
    <property type="match status" value="1"/>
</dbReference>
<name>A0A2A3ESD8_APICC</name>
<evidence type="ECO:0000256" key="4">
    <source>
        <dbReference type="ARBA" id="ARBA00022670"/>
    </source>
</evidence>
<comment type="cofactor">
    <cofactor evidence="1">
        <name>Zn(2+)</name>
        <dbReference type="ChEBI" id="CHEBI:29105"/>
    </cofactor>
</comment>
<evidence type="ECO:0000259" key="9">
    <source>
        <dbReference type="Pfam" id="PF01431"/>
    </source>
</evidence>
<evidence type="ECO:0000256" key="3">
    <source>
        <dbReference type="ARBA" id="ARBA00007357"/>
    </source>
</evidence>
<dbReference type="STRING" id="94128.A0A2A3ESD8"/>
<dbReference type="InterPro" id="IPR008753">
    <property type="entry name" value="Peptidase_M13_N"/>
</dbReference>
<dbReference type="CDD" id="cd08662">
    <property type="entry name" value="M13"/>
    <property type="match status" value="1"/>
</dbReference>
<dbReference type="PANTHER" id="PTHR11733">
    <property type="entry name" value="ZINC METALLOPROTEASE FAMILY M13 NEPRILYSIN-RELATED"/>
    <property type="match status" value="1"/>
</dbReference>
<accession>A0A2A3ESD8</accession>
<dbReference type="InterPro" id="IPR018497">
    <property type="entry name" value="Peptidase_M13_C"/>
</dbReference>
<keyword evidence="4" id="KW-0645">Protease</keyword>
<keyword evidence="12" id="KW-1185">Reference proteome</keyword>
<dbReference type="GO" id="GO:0004222">
    <property type="term" value="F:metalloendopeptidase activity"/>
    <property type="evidence" value="ECO:0007669"/>
    <property type="project" value="InterPro"/>
</dbReference>
<dbReference type="GO" id="GO:0005886">
    <property type="term" value="C:plasma membrane"/>
    <property type="evidence" value="ECO:0007669"/>
    <property type="project" value="UniProtKB-SubCell"/>
</dbReference>
<dbReference type="PROSITE" id="PS51885">
    <property type="entry name" value="NEPRILYSIN"/>
    <property type="match status" value="1"/>
</dbReference>
<keyword evidence="6" id="KW-0378">Hydrolase</keyword>
<dbReference type="Pfam" id="PF01431">
    <property type="entry name" value="Peptidase_M13"/>
    <property type="match status" value="1"/>
</dbReference>
<dbReference type="Proteomes" id="UP000242457">
    <property type="component" value="Unassembled WGS sequence"/>
</dbReference>
<feature type="domain" description="Peptidase M13 N-terminal" evidence="10">
    <location>
        <begin position="177"/>
        <end position="601"/>
    </location>
</feature>
<evidence type="ECO:0000313" key="12">
    <source>
        <dbReference type="Proteomes" id="UP000242457"/>
    </source>
</evidence>
<dbReference type="GO" id="GO:0046872">
    <property type="term" value="F:metal ion binding"/>
    <property type="evidence" value="ECO:0007669"/>
    <property type="project" value="UniProtKB-KW"/>
</dbReference>
<dbReference type="PRINTS" id="PR00786">
    <property type="entry name" value="NEPRILYSIN"/>
</dbReference>
<evidence type="ECO:0000256" key="6">
    <source>
        <dbReference type="ARBA" id="ARBA00022801"/>
    </source>
</evidence>
<evidence type="ECO:0000256" key="1">
    <source>
        <dbReference type="ARBA" id="ARBA00001947"/>
    </source>
</evidence>
<sequence>MAVASAYPGFLHAPVVAQPWVAPEAWPAPAPTYVKVPQASYYKVAAPVVKVSAPQVHAPEVHQVLQIPQQPAIPPPHPQPLNIKIPHVPTVKIPYHGPKVATPHLIGVEHYVEPQIKVPKETKTRTEFNDDYTVSPDGSIYPSGTDITYRPTKLCETENCVRIAASLKESMDTSVDPCDDFYKYACGKWQDEHPIPDKSLINSWFEERKEKISVRIRELLRENKTDSDEPWAVSQAKLLYNSCINVQATNELGLTPLFDVLKELSLPPVPAAITKKTSDYIEQIARVKKVLGKDVFFRFDIIPDPRNTSNNIMFFDTLILDNPLPNDKELEKRLHSIRSSFRKLENEDESEDKQKDLEIAYITGIIKQIMNNGTLDSCSLNDESLPLDEEELERITESLYELTSEFYYLSRPDTNQTIWEDNLTDDHYMLVDDLQKLTDEFVTEANSTLTPKLLWRPFIELVFKDIDTTLDLDKKDQVLVGDLENLKEVALMLTLSEEEELESYVWWVIVDIIVPHSSDNLRKIWIDYINELTNIEIGMAASWLFVDSSFHENKGKKVLEMLDNIKQAFASMVLRTDWMDQRTKLATLEKNRKMESQIGFPDWLFSENELDEYYDSIDLSETEYLSNMIQIVRLMSLSDLESIHLINYKNESYWATDPTDVNAFHTYEYNHITVPAGILQFPFYDLGLESLNYGAIGSILGHELTHGFDNSGRHYDSNGNVRQWWTNETISRYTKKIKCFIDHYNNYYEAEIDDYIDGELTLSENIADNEGLREAVVAYETWKAKHGQEPSLPGFAHLTHEQLIFLGFAHIWCEIATPKFLRIMLENSHCPGHVRLLGVLKNSKEFSEAWNCPAGSNMNPLTKCKLW</sequence>
<comment type="subcellular location">
    <subcellularLocation>
        <location evidence="2">Cell membrane</location>
        <topology evidence="2">Single-pass type II membrane protein</topology>
    </subcellularLocation>
</comment>
<dbReference type="Gene3D" id="3.40.390.10">
    <property type="entry name" value="Collagenase (Catalytic Domain)"/>
    <property type="match status" value="1"/>
</dbReference>
<dbReference type="OrthoDB" id="6475849at2759"/>
<feature type="domain" description="Peptidase M13 C-terminal" evidence="9">
    <location>
        <begin position="662"/>
        <end position="866"/>
    </location>
</feature>
<evidence type="ECO:0000256" key="7">
    <source>
        <dbReference type="ARBA" id="ARBA00022833"/>
    </source>
</evidence>
<keyword evidence="5" id="KW-0479">Metal-binding</keyword>
<dbReference type="SUPFAM" id="SSF55486">
    <property type="entry name" value="Metalloproteases ('zincins'), catalytic domain"/>
    <property type="match status" value="1"/>
</dbReference>
<comment type="similarity">
    <text evidence="3">Belongs to the peptidase M13 family.</text>
</comment>
<evidence type="ECO:0000313" key="11">
    <source>
        <dbReference type="EMBL" id="PBC34126.1"/>
    </source>
</evidence>
<protein>
    <submittedName>
        <fullName evidence="11">Neprilysin-2</fullName>
    </submittedName>
</protein>